<comment type="caution">
    <text evidence="1">The sequence shown here is derived from an EMBL/GenBank/DDBJ whole genome shotgun (WGS) entry which is preliminary data.</text>
</comment>
<organism evidence="1 2">
    <name type="scientific">Euroglyphus maynei</name>
    <name type="common">Mayne's house dust mite</name>
    <dbReference type="NCBI Taxonomy" id="6958"/>
    <lineage>
        <taxon>Eukaryota</taxon>
        <taxon>Metazoa</taxon>
        <taxon>Ecdysozoa</taxon>
        <taxon>Arthropoda</taxon>
        <taxon>Chelicerata</taxon>
        <taxon>Arachnida</taxon>
        <taxon>Acari</taxon>
        <taxon>Acariformes</taxon>
        <taxon>Sarcoptiformes</taxon>
        <taxon>Astigmata</taxon>
        <taxon>Psoroptidia</taxon>
        <taxon>Analgoidea</taxon>
        <taxon>Pyroglyphidae</taxon>
        <taxon>Pyroglyphinae</taxon>
        <taxon>Euroglyphus</taxon>
    </lineage>
</organism>
<gene>
    <name evidence="1" type="ORF">BLA29_007893</name>
</gene>
<protein>
    <submittedName>
        <fullName evidence="1">Uncharacterized protein</fullName>
    </submittedName>
</protein>
<keyword evidence="2" id="KW-1185">Reference proteome</keyword>
<name>A0A1Y3AVF8_EURMA</name>
<accession>A0A1Y3AVF8</accession>
<evidence type="ECO:0000313" key="1">
    <source>
        <dbReference type="EMBL" id="OTF71794.1"/>
    </source>
</evidence>
<dbReference type="Proteomes" id="UP000194236">
    <property type="component" value="Unassembled WGS sequence"/>
</dbReference>
<reference evidence="1 2" key="1">
    <citation type="submission" date="2017-03" db="EMBL/GenBank/DDBJ databases">
        <title>Genome Survey of Euroglyphus maynei.</title>
        <authorList>
            <person name="Arlian L.G."/>
            <person name="Morgan M.S."/>
            <person name="Rider S.D."/>
        </authorList>
    </citation>
    <scope>NUCLEOTIDE SEQUENCE [LARGE SCALE GENOMIC DNA]</scope>
    <source>
        <strain evidence="1">Arlian Lab</strain>
        <tissue evidence="1">Whole body</tissue>
    </source>
</reference>
<dbReference type="EMBL" id="MUJZ01059260">
    <property type="protein sequence ID" value="OTF71794.1"/>
    <property type="molecule type" value="Genomic_DNA"/>
</dbReference>
<dbReference type="AlphaFoldDB" id="A0A1Y3AVF8"/>
<proteinExistence type="predicted"/>
<sequence>MPFETESEAVGYGGVNTVQLCAYRPSIESKLSSSLSLDQHPIQQVAVEVNRVCLSYGRGNSIKPVLNSISLNVPEAAII</sequence>
<evidence type="ECO:0000313" key="2">
    <source>
        <dbReference type="Proteomes" id="UP000194236"/>
    </source>
</evidence>